<dbReference type="PROSITE" id="PS00463">
    <property type="entry name" value="ZN2_CY6_FUNGAL_1"/>
    <property type="match status" value="1"/>
</dbReference>
<protein>
    <recommendedName>
        <fullName evidence="3">Zn(2)-C6 fungal-type domain-containing protein</fullName>
    </recommendedName>
</protein>
<dbReference type="GO" id="GO:0008270">
    <property type="term" value="F:zinc ion binding"/>
    <property type="evidence" value="ECO:0007669"/>
    <property type="project" value="InterPro"/>
</dbReference>
<dbReference type="InterPro" id="IPR001138">
    <property type="entry name" value="Zn2Cys6_DnaBD"/>
</dbReference>
<gene>
    <name evidence="4" type="ORF">DM02DRAFT_704298</name>
</gene>
<dbReference type="EMBL" id="KZ805353">
    <property type="protein sequence ID" value="PVI01714.1"/>
    <property type="molecule type" value="Genomic_DNA"/>
</dbReference>
<dbReference type="CDD" id="cd00067">
    <property type="entry name" value="GAL4"/>
    <property type="match status" value="1"/>
</dbReference>
<organism evidence="4 5">
    <name type="scientific">Periconia macrospinosa</name>
    <dbReference type="NCBI Taxonomy" id="97972"/>
    <lineage>
        <taxon>Eukaryota</taxon>
        <taxon>Fungi</taxon>
        <taxon>Dikarya</taxon>
        <taxon>Ascomycota</taxon>
        <taxon>Pezizomycotina</taxon>
        <taxon>Dothideomycetes</taxon>
        <taxon>Pleosporomycetidae</taxon>
        <taxon>Pleosporales</taxon>
        <taxon>Massarineae</taxon>
        <taxon>Periconiaceae</taxon>
        <taxon>Periconia</taxon>
    </lineage>
</organism>
<feature type="domain" description="Zn(2)-C6 fungal-type" evidence="3">
    <location>
        <begin position="37"/>
        <end position="67"/>
    </location>
</feature>
<feature type="region of interest" description="Disordered" evidence="2">
    <location>
        <begin position="1"/>
        <end position="35"/>
    </location>
</feature>
<dbReference type="Gene3D" id="4.10.240.10">
    <property type="entry name" value="Zn(2)-C6 fungal-type DNA-binding domain"/>
    <property type="match status" value="1"/>
</dbReference>
<dbReference type="OrthoDB" id="4937900at2759"/>
<dbReference type="AlphaFoldDB" id="A0A2V1DWN1"/>
<dbReference type="Pfam" id="PF00172">
    <property type="entry name" value="Zn_clus"/>
    <property type="match status" value="1"/>
</dbReference>
<keyword evidence="1" id="KW-0539">Nucleus</keyword>
<dbReference type="PANTHER" id="PTHR47784:SF4">
    <property type="entry name" value="ZN(II)2CYS6 TRANSCRIPTION FACTOR (EUROFUNG)"/>
    <property type="match status" value="1"/>
</dbReference>
<evidence type="ECO:0000313" key="5">
    <source>
        <dbReference type="Proteomes" id="UP000244855"/>
    </source>
</evidence>
<evidence type="ECO:0000259" key="3">
    <source>
        <dbReference type="PROSITE" id="PS50048"/>
    </source>
</evidence>
<feature type="region of interest" description="Disordered" evidence="2">
    <location>
        <begin position="78"/>
        <end position="112"/>
    </location>
</feature>
<dbReference type="PROSITE" id="PS50048">
    <property type="entry name" value="ZN2_CY6_FUNGAL_2"/>
    <property type="match status" value="1"/>
</dbReference>
<dbReference type="InterPro" id="IPR053157">
    <property type="entry name" value="Sterol_Uptake_Regulator"/>
</dbReference>
<dbReference type="SMART" id="SM00066">
    <property type="entry name" value="GAL4"/>
    <property type="match status" value="1"/>
</dbReference>
<dbReference type="STRING" id="97972.A0A2V1DWN1"/>
<dbReference type="InterPro" id="IPR036864">
    <property type="entry name" value="Zn2-C6_fun-type_DNA-bd_sf"/>
</dbReference>
<dbReference type="SUPFAM" id="SSF57701">
    <property type="entry name" value="Zn2/Cys6 DNA-binding domain"/>
    <property type="match status" value="1"/>
</dbReference>
<feature type="compositionally biased region" description="Polar residues" evidence="2">
    <location>
        <begin position="11"/>
        <end position="22"/>
    </location>
</feature>
<keyword evidence="5" id="KW-1185">Reference proteome</keyword>
<feature type="compositionally biased region" description="Polar residues" evidence="2">
    <location>
        <begin position="95"/>
        <end position="112"/>
    </location>
</feature>
<proteinExistence type="predicted"/>
<feature type="compositionally biased region" description="Basic residues" evidence="2">
    <location>
        <begin position="26"/>
        <end position="35"/>
    </location>
</feature>
<dbReference type="Proteomes" id="UP000244855">
    <property type="component" value="Unassembled WGS sequence"/>
</dbReference>
<evidence type="ECO:0000313" key="4">
    <source>
        <dbReference type="EMBL" id="PVI01714.1"/>
    </source>
</evidence>
<name>A0A2V1DWN1_9PLEO</name>
<dbReference type="PANTHER" id="PTHR47784">
    <property type="entry name" value="STEROL UPTAKE CONTROL PROTEIN 2"/>
    <property type="match status" value="1"/>
</dbReference>
<reference evidence="4 5" key="1">
    <citation type="journal article" date="2018" name="Sci. Rep.">
        <title>Comparative genomics provides insights into the lifestyle and reveals functional heterogeneity of dark septate endophytic fungi.</title>
        <authorList>
            <person name="Knapp D.G."/>
            <person name="Nemeth J.B."/>
            <person name="Barry K."/>
            <person name="Hainaut M."/>
            <person name="Henrissat B."/>
            <person name="Johnson J."/>
            <person name="Kuo A."/>
            <person name="Lim J.H.P."/>
            <person name="Lipzen A."/>
            <person name="Nolan M."/>
            <person name="Ohm R.A."/>
            <person name="Tamas L."/>
            <person name="Grigoriev I.V."/>
            <person name="Spatafora J.W."/>
            <person name="Nagy L.G."/>
            <person name="Kovacs G.M."/>
        </authorList>
    </citation>
    <scope>NUCLEOTIDE SEQUENCE [LARGE SCALE GENOMIC DNA]</scope>
    <source>
        <strain evidence="4 5">DSE2036</strain>
    </source>
</reference>
<evidence type="ECO:0000256" key="1">
    <source>
        <dbReference type="ARBA" id="ARBA00023242"/>
    </source>
</evidence>
<evidence type="ECO:0000256" key="2">
    <source>
        <dbReference type="SAM" id="MobiDB-lite"/>
    </source>
</evidence>
<dbReference type="GO" id="GO:0001228">
    <property type="term" value="F:DNA-binding transcription activator activity, RNA polymerase II-specific"/>
    <property type="evidence" value="ECO:0007669"/>
    <property type="project" value="TreeGrafter"/>
</dbReference>
<sequence>MTRHTRASAARVNSTSAESRNPQIAKIRRSHKKSRNGCIECKKRHIRCDERRPSCANCHIAERTCVFSRPLVGKHMQISGQENSEQQKQRPRETMTLSSVSEPRSQSNMINMNDTSTPSLPIPQEKNHSEFDQTLIKPSITGLHTGTHDNRSSAFSMQLDQVHIPPINSHPNFPNFSDAVSSAIYTPHHMILLRHADAVPNFTGPNCSIVNIAVQYAVDSPYLLDEILAFTAFHMAHIYPGSAMCLRNFATELQIRALASFSRLTEMVPKDDEATAVPRFLFSAILGRHSLAENLVYYSSGFHSLVNRFVECFNLNRGVRAITPPARDFLHNSEVQPFMNVVLLAQSGITSPGKECGPLFSLVNSSDLSEASVEACRQATHVLQLSFDTFRNLDEKDFAQATSVFTVGISGSFVDVLRKLQPEALVILAYFGVLLHLCRDYWAFGNAGASIVRTIADHLGIYWQEALAWPLHVIETRSNPRTLDVAP</sequence>
<accession>A0A2V1DWN1</accession>